<dbReference type="CDD" id="cd01992">
    <property type="entry name" value="TilS_N"/>
    <property type="match status" value="1"/>
</dbReference>
<name>A0ABY5VC14_9FIRM</name>
<evidence type="ECO:0000256" key="2">
    <source>
        <dbReference type="ARBA" id="ARBA00022490"/>
    </source>
</evidence>
<evidence type="ECO:0000256" key="7">
    <source>
        <dbReference type="ARBA" id="ARBA00048539"/>
    </source>
</evidence>
<proteinExistence type="inferred from homology"/>
<dbReference type="SUPFAM" id="SSF52402">
    <property type="entry name" value="Adenine nucleotide alpha hydrolases-like"/>
    <property type="match status" value="1"/>
</dbReference>
<gene>
    <name evidence="8 10" type="primary">tilS</name>
    <name evidence="10" type="ORF">NQ502_11950</name>
</gene>
<evidence type="ECO:0000256" key="1">
    <source>
        <dbReference type="ARBA" id="ARBA00004496"/>
    </source>
</evidence>
<evidence type="ECO:0000256" key="5">
    <source>
        <dbReference type="ARBA" id="ARBA00022741"/>
    </source>
</evidence>
<comment type="similarity">
    <text evidence="8">Belongs to the tRNA(Ile)-lysidine synthase family.</text>
</comment>
<evidence type="ECO:0000256" key="8">
    <source>
        <dbReference type="HAMAP-Rule" id="MF_01161"/>
    </source>
</evidence>
<comment type="subcellular location">
    <subcellularLocation>
        <location evidence="1 8">Cytoplasm</location>
    </subcellularLocation>
</comment>
<dbReference type="GO" id="GO:0032267">
    <property type="term" value="F:tRNA(Ile)-lysidine synthase activity"/>
    <property type="evidence" value="ECO:0007669"/>
    <property type="project" value="UniProtKB-EC"/>
</dbReference>
<keyword evidence="4 8" id="KW-0819">tRNA processing</keyword>
<dbReference type="InterPro" id="IPR012094">
    <property type="entry name" value="tRNA_Ile_lys_synt"/>
</dbReference>
<evidence type="ECO:0000256" key="6">
    <source>
        <dbReference type="ARBA" id="ARBA00022840"/>
    </source>
</evidence>
<dbReference type="PANTHER" id="PTHR43033:SF1">
    <property type="entry name" value="TRNA(ILE)-LYSIDINE SYNTHASE-RELATED"/>
    <property type="match status" value="1"/>
</dbReference>
<dbReference type="SUPFAM" id="SSF56037">
    <property type="entry name" value="PheT/TilS domain"/>
    <property type="match status" value="1"/>
</dbReference>
<dbReference type="SUPFAM" id="SSF82829">
    <property type="entry name" value="MesJ substrate recognition domain-like"/>
    <property type="match status" value="1"/>
</dbReference>
<dbReference type="InterPro" id="IPR012795">
    <property type="entry name" value="tRNA_Ile_lys_synt_N"/>
</dbReference>
<protein>
    <recommendedName>
        <fullName evidence="8">tRNA(Ile)-lysidine synthase</fullName>
        <ecNumber evidence="8">6.3.4.19</ecNumber>
    </recommendedName>
    <alternativeName>
        <fullName evidence="8">tRNA(Ile)-2-lysyl-cytidine synthase</fullName>
    </alternativeName>
    <alternativeName>
        <fullName evidence="8">tRNA(Ile)-lysidine synthetase</fullName>
    </alternativeName>
</protein>
<dbReference type="Gene3D" id="1.20.59.20">
    <property type="match status" value="1"/>
</dbReference>
<evidence type="ECO:0000313" key="11">
    <source>
        <dbReference type="Proteomes" id="UP001060164"/>
    </source>
</evidence>
<dbReference type="InterPro" id="IPR011063">
    <property type="entry name" value="TilS/TtcA_N"/>
</dbReference>
<accession>A0ABY5VC14</accession>
<keyword evidence="6 8" id="KW-0067">ATP-binding</keyword>
<evidence type="ECO:0000256" key="4">
    <source>
        <dbReference type="ARBA" id="ARBA00022694"/>
    </source>
</evidence>
<keyword evidence="11" id="KW-1185">Reference proteome</keyword>
<organism evidence="10 11">
    <name type="scientific">Ruminococcus gauvreauii</name>
    <dbReference type="NCBI Taxonomy" id="438033"/>
    <lineage>
        <taxon>Bacteria</taxon>
        <taxon>Bacillati</taxon>
        <taxon>Bacillota</taxon>
        <taxon>Clostridia</taxon>
        <taxon>Eubacteriales</taxon>
        <taxon>Oscillospiraceae</taxon>
        <taxon>Ruminococcus</taxon>
    </lineage>
</organism>
<keyword evidence="2 8" id="KW-0963">Cytoplasm</keyword>
<dbReference type="SMART" id="SM00977">
    <property type="entry name" value="TilS_C"/>
    <property type="match status" value="1"/>
</dbReference>
<feature type="domain" description="Lysidine-tRNA(Ile) synthetase C-terminal" evidence="9">
    <location>
        <begin position="383"/>
        <end position="455"/>
    </location>
</feature>
<dbReference type="Pfam" id="PF11734">
    <property type="entry name" value="TilS_C"/>
    <property type="match status" value="1"/>
</dbReference>
<evidence type="ECO:0000256" key="3">
    <source>
        <dbReference type="ARBA" id="ARBA00022598"/>
    </source>
</evidence>
<comment type="function">
    <text evidence="8">Ligates lysine onto the cytidine present at position 34 of the AUA codon-specific tRNA(Ile) that contains the anticodon CAU, in an ATP-dependent manner. Cytidine is converted to lysidine, thus changing the amino acid specificity of the tRNA from methionine to isoleucine.</text>
</comment>
<keyword evidence="5 8" id="KW-0547">Nucleotide-binding</keyword>
<dbReference type="Gene3D" id="3.40.50.620">
    <property type="entry name" value="HUPs"/>
    <property type="match status" value="1"/>
</dbReference>
<feature type="binding site" evidence="8">
    <location>
        <begin position="26"/>
        <end position="31"/>
    </location>
    <ligand>
        <name>ATP</name>
        <dbReference type="ChEBI" id="CHEBI:30616"/>
    </ligand>
</feature>
<reference evidence="10" key="1">
    <citation type="journal article" date="2022" name="Cell">
        <title>Design, construction, and in vivo augmentation of a complex gut microbiome.</title>
        <authorList>
            <person name="Cheng A.G."/>
            <person name="Ho P.Y."/>
            <person name="Aranda-Diaz A."/>
            <person name="Jain S."/>
            <person name="Yu F.B."/>
            <person name="Meng X."/>
            <person name="Wang M."/>
            <person name="Iakiviak M."/>
            <person name="Nagashima K."/>
            <person name="Zhao A."/>
            <person name="Murugkar P."/>
            <person name="Patil A."/>
            <person name="Atabakhsh K."/>
            <person name="Weakley A."/>
            <person name="Yan J."/>
            <person name="Brumbaugh A.R."/>
            <person name="Higginbottom S."/>
            <person name="Dimas A."/>
            <person name="Shiver A.L."/>
            <person name="Deutschbauer A."/>
            <person name="Neff N."/>
            <person name="Sonnenburg J.L."/>
            <person name="Huang K.C."/>
            <person name="Fischbach M.A."/>
        </authorList>
    </citation>
    <scope>NUCLEOTIDE SEQUENCE</scope>
    <source>
        <strain evidence="10">DSM 19829</strain>
    </source>
</reference>
<dbReference type="InterPro" id="IPR012796">
    <property type="entry name" value="Lysidine-tRNA-synth_C"/>
</dbReference>
<dbReference type="NCBIfam" id="TIGR02433">
    <property type="entry name" value="lysidine_TilS_C"/>
    <property type="match status" value="1"/>
</dbReference>
<evidence type="ECO:0000313" key="10">
    <source>
        <dbReference type="EMBL" id="UWP58104.1"/>
    </source>
</evidence>
<dbReference type="HAMAP" id="MF_01161">
    <property type="entry name" value="tRNA_Ile_lys_synt"/>
    <property type="match status" value="1"/>
</dbReference>
<dbReference type="PANTHER" id="PTHR43033">
    <property type="entry name" value="TRNA(ILE)-LYSIDINE SYNTHASE-RELATED"/>
    <property type="match status" value="1"/>
</dbReference>
<dbReference type="InterPro" id="IPR014729">
    <property type="entry name" value="Rossmann-like_a/b/a_fold"/>
</dbReference>
<comment type="domain">
    <text evidence="8">The N-terminal region contains the highly conserved SGGXDS motif, predicted to be a P-loop motif involved in ATP binding.</text>
</comment>
<dbReference type="RefSeq" id="WP_044983224.1">
    <property type="nucleotide sequence ID" value="NZ_CABLBR010000012.1"/>
</dbReference>
<dbReference type="NCBIfam" id="TIGR02432">
    <property type="entry name" value="lysidine_TilS_N"/>
    <property type="match status" value="1"/>
</dbReference>
<evidence type="ECO:0000259" key="9">
    <source>
        <dbReference type="SMART" id="SM00977"/>
    </source>
</evidence>
<dbReference type="EC" id="6.3.4.19" evidence="8"/>
<sequence>MQKRVLDFIRQHHMISDGDRIVAGVSGGADSVCLFYILCRLQEQIPFTFAVVHVNHMLRGEEAEADERFVQDLCQRHEITCRVFREDVAGIAGREKMSLEEAGRRVRYEAFERFSSEWGANKTALAHHQNDCAETMLYHLARGTGIRGLCSLRPVRNSVIRPLLCMNRAEIEQYLKEEKIEYRTDSTNMDEEYTRNKIRHRVMPYLTEEINPRTVEHMAAAAQSLEEVQDYLDEMTEMLMEKYVQKSGDSLLADNQLAHEPLLLQKCVLQKCLEQSAGTKKDFTRVHLDEICALFTRETGKCLHLPYSLVVTRTYRGLAFRGADIREQSGTLPVFFSSRLMIPGETQIKTWTVQCEILRNSMQRIPQKTYTKWLDYDRIKDTLVIRTRLPGDYIRINEEGGRKKIKDYFIDLKIPREERDKILLLAAGSEVLWVVGHRISQACMVRDTTECILRIQIKGGNIHE</sequence>
<keyword evidence="3 8" id="KW-0436">Ligase</keyword>
<dbReference type="Pfam" id="PF01171">
    <property type="entry name" value="ATP_bind_3"/>
    <property type="match status" value="1"/>
</dbReference>
<dbReference type="Proteomes" id="UP001060164">
    <property type="component" value="Chromosome"/>
</dbReference>
<dbReference type="EMBL" id="CP102290">
    <property type="protein sequence ID" value="UWP58104.1"/>
    <property type="molecule type" value="Genomic_DNA"/>
</dbReference>
<comment type="catalytic activity">
    <reaction evidence="7 8">
        <text>cytidine(34) in tRNA(Ile2) + L-lysine + ATP = lysidine(34) in tRNA(Ile2) + AMP + diphosphate + H(+)</text>
        <dbReference type="Rhea" id="RHEA:43744"/>
        <dbReference type="Rhea" id="RHEA-COMP:10625"/>
        <dbReference type="Rhea" id="RHEA-COMP:10670"/>
        <dbReference type="ChEBI" id="CHEBI:15378"/>
        <dbReference type="ChEBI" id="CHEBI:30616"/>
        <dbReference type="ChEBI" id="CHEBI:32551"/>
        <dbReference type="ChEBI" id="CHEBI:33019"/>
        <dbReference type="ChEBI" id="CHEBI:82748"/>
        <dbReference type="ChEBI" id="CHEBI:83665"/>
        <dbReference type="ChEBI" id="CHEBI:456215"/>
        <dbReference type="EC" id="6.3.4.19"/>
    </reaction>
</comment>